<dbReference type="Proteomes" id="UP000287144">
    <property type="component" value="Unassembled WGS sequence"/>
</dbReference>
<evidence type="ECO:0000313" key="2">
    <source>
        <dbReference type="EMBL" id="RSL81126.1"/>
    </source>
</evidence>
<feature type="region of interest" description="Disordered" evidence="1">
    <location>
        <begin position="133"/>
        <end position="169"/>
    </location>
</feature>
<keyword evidence="3" id="KW-1185">Reference proteome</keyword>
<sequence length="169" mass="18852">MELVDRFLLVENRIKRGMPSGTTEEKRGTGARIIVVLINEISFLVTPILVMMMLRQSPRAVRQATIFYLEIPPLLAFLPPTDAGSRRLIPIYIRSIFNCSNLRTRNENCHCPPCQLQSSTPCLPTRCLQEPQSIKQQNSLSRTTQTPPPSIGTGTLSLTPSPCMKEATS</sequence>
<dbReference type="EMBL" id="NKCK01000486">
    <property type="protein sequence ID" value="RSL81126.1"/>
    <property type="molecule type" value="Genomic_DNA"/>
</dbReference>
<dbReference type="AlphaFoldDB" id="A0A428RUA0"/>
<name>A0A428RUA0_9HYPO</name>
<reference evidence="2 3" key="1">
    <citation type="submission" date="2017-06" db="EMBL/GenBank/DDBJ databases">
        <title>Comparative genomic analysis of Ambrosia Fusariam Clade fungi.</title>
        <authorList>
            <person name="Stajich J.E."/>
            <person name="Carrillo J."/>
            <person name="Kijimoto T."/>
            <person name="Eskalen A."/>
            <person name="O'Donnell K."/>
            <person name="Kasson M."/>
        </authorList>
    </citation>
    <scope>NUCLEOTIDE SEQUENCE [LARGE SCALE GENOMIC DNA]</scope>
    <source>
        <strain evidence="2 3">NRRL62579</strain>
    </source>
</reference>
<protein>
    <submittedName>
        <fullName evidence="2">Uncharacterized protein</fullName>
    </submittedName>
</protein>
<organism evidence="2 3">
    <name type="scientific">Fusarium oligoseptatum</name>
    <dbReference type="NCBI Taxonomy" id="2604345"/>
    <lineage>
        <taxon>Eukaryota</taxon>
        <taxon>Fungi</taxon>
        <taxon>Dikarya</taxon>
        <taxon>Ascomycota</taxon>
        <taxon>Pezizomycotina</taxon>
        <taxon>Sordariomycetes</taxon>
        <taxon>Hypocreomycetidae</taxon>
        <taxon>Hypocreales</taxon>
        <taxon>Nectriaceae</taxon>
        <taxon>Fusarium</taxon>
        <taxon>Fusarium solani species complex</taxon>
    </lineage>
</organism>
<gene>
    <name evidence="2" type="ORF">CEP52_017261</name>
</gene>
<comment type="caution">
    <text evidence="2">The sequence shown here is derived from an EMBL/GenBank/DDBJ whole genome shotgun (WGS) entry which is preliminary data.</text>
</comment>
<evidence type="ECO:0000313" key="3">
    <source>
        <dbReference type="Proteomes" id="UP000287144"/>
    </source>
</evidence>
<evidence type="ECO:0000256" key="1">
    <source>
        <dbReference type="SAM" id="MobiDB-lite"/>
    </source>
</evidence>
<feature type="compositionally biased region" description="Polar residues" evidence="1">
    <location>
        <begin position="133"/>
        <end position="145"/>
    </location>
</feature>
<accession>A0A428RUA0</accession>
<proteinExistence type="predicted"/>